<keyword evidence="2" id="KW-1185">Reference proteome</keyword>
<dbReference type="Proteomes" id="UP001732700">
    <property type="component" value="Chromosome 6D"/>
</dbReference>
<accession>A0ACD5ZL34</accession>
<evidence type="ECO:0000313" key="1">
    <source>
        <dbReference type="EnsemblPlants" id="AVESA.00010b.r2.6DG1184630.1.CDS"/>
    </source>
</evidence>
<name>A0ACD5ZL34_AVESA</name>
<proteinExistence type="predicted"/>
<organism evidence="1 2">
    <name type="scientific">Avena sativa</name>
    <name type="common">Oat</name>
    <dbReference type="NCBI Taxonomy" id="4498"/>
    <lineage>
        <taxon>Eukaryota</taxon>
        <taxon>Viridiplantae</taxon>
        <taxon>Streptophyta</taxon>
        <taxon>Embryophyta</taxon>
        <taxon>Tracheophyta</taxon>
        <taxon>Spermatophyta</taxon>
        <taxon>Magnoliopsida</taxon>
        <taxon>Liliopsida</taxon>
        <taxon>Poales</taxon>
        <taxon>Poaceae</taxon>
        <taxon>BOP clade</taxon>
        <taxon>Pooideae</taxon>
        <taxon>Poodae</taxon>
        <taxon>Poeae</taxon>
        <taxon>Poeae Chloroplast Group 1 (Aveneae type)</taxon>
        <taxon>Aveninae</taxon>
        <taxon>Avena</taxon>
    </lineage>
</organism>
<reference evidence="1" key="2">
    <citation type="submission" date="2025-09" db="UniProtKB">
        <authorList>
            <consortium name="EnsemblPlants"/>
        </authorList>
    </citation>
    <scope>IDENTIFICATION</scope>
</reference>
<dbReference type="EnsemblPlants" id="AVESA.00010b.r2.6DG1184630.1">
    <property type="protein sequence ID" value="AVESA.00010b.r2.6DG1184630.1.CDS"/>
    <property type="gene ID" value="AVESA.00010b.r2.6DG1184630"/>
</dbReference>
<protein>
    <submittedName>
        <fullName evidence="1">Uncharacterized protein</fullName>
    </submittedName>
</protein>
<sequence>MLSAARLRRVHTAHSLATAPSCAAMAALQPLAPLLLAVFFACSVAGAPEPAAAAADRHALLSFRSLIRGDPSRALASWTSTTNTSSAPAPCQWRGVSCGTRGRRRGRVVALDLPGLGLLGALAPALANLTHLRRLHLPGNRLHGALPPDLGRLQGLRHLNLSHNSIQGPLPPTLARCRQLRTVLLNTNKLHGEIPGELFRSLRNLEALDLGQNRLTGSIPSDVRNLVSLKLLVLEFNNLTGEIPWQIGSLANLVGLGLGSNQLSGSIPASLGNLSALTALTAGANRLAGSIPSSLQHLSSLAELDLKQNSLGGTIPSWLGNLSSLTSLDLESNGFAGRIPESIGDLQLLTAVSFAENRLTGPIPDVIGNLHALTDLYLDNNELEGPLPLSVFNLSSLEMLNIQGNNLTGGFPLDMGNTMTNLQAFLVSDNQFHGVIPPSLCNASMLQMIQTVNNFLSGTIPGCLGAHQEMLSVVNFVGNQLEATNDAEWGFLTSLTNCSNMILVDVSINRLQGVLPISIGNLSTQMEFLGIASNSIAGTIPEAVGNYINLDELDMENNLLTGTIPASLSRLKKLNRLSLSNNRLSGPIPPALGNLTKLTILFLDTNALGGAIPSSLGNCPIEQLDLSYNSLSGPTPKELFLISTLSSAMYLAHNSLTGALPSEVLNLRNLGELDISDNMLSGKIPTRIGECRALQYLNVSGNFLEGTIPLSVGQLRGLLVLDLSQNNLSGSIPVFLGSMKGLATLNLSFTDFEGEVPKHGIFLNATATSVMGNNALCGGIPQLNLKMCSSPTKRKIFPNLVMIIAAVGAILLVILFVLFVLCRRSRLRRAKPHISFPNEKHIRVSYAELAKATDGFTSENLIGVGSFGEVYKGKMEISGQQVVVAVKVLNLQQAGAARSFDAECEALRCIRHRNLVNVITVCSSIDSRGGDFKALVFEFLPNGNLDQWLYKRLEEEDNEPKVLDLIERLQIAMDVASALDYLHHHKPFPIVHCDLKPSNIILDNDMVAHVGDFGLARFLHEDHSEKIDKSTSRNAIRGTIGYVAPEYGLGNEASIHGDVYSYGILLLEMFTGKRPTSSEFGEVLSLHKHVQMALPDQAANVIDQDLLKEENNGKETVGDYHNTEDMRISHIISILQIGISCSKETPSERIQIGDALRELQTIREFYTH</sequence>
<reference evidence="1" key="1">
    <citation type="submission" date="2021-05" db="EMBL/GenBank/DDBJ databases">
        <authorList>
            <person name="Scholz U."/>
            <person name="Mascher M."/>
            <person name="Fiebig A."/>
        </authorList>
    </citation>
    <scope>NUCLEOTIDE SEQUENCE [LARGE SCALE GENOMIC DNA]</scope>
</reference>
<evidence type="ECO:0000313" key="2">
    <source>
        <dbReference type="Proteomes" id="UP001732700"/>
    </source>
</evidence>